<dbReference type="RefSeq" id="WP_327788887.1">
    <property type="nucleotide sequence ID" value="NZ_JARGEQ010000084.1"/>
</dbReference>
<evidence type="ECO:0000313" key="4">
    <source>
        <dbReference type="EMBL" id="MDF1586471.1"/>
    </source>
</evidence>
<dbReference type="PANTHER" id="PTHR38432:SF1">
    <property type="entry name" value="TELA-LIKE PROTEIN SAOUHSC_01408"/>
    <property type="match status" value="1"/>
</dbReference>
<evidence type="ECO:0000256" key="2">
    <source>
        <dbReference type="PIRNR" id="PIRNR026508"/>
    </source>
</evidence>
<reference evidence="4 5" key="1">
    <citation type="submission" date="2023-03" db="EMBL/GenBank/DDBJ databases">
        <title>YIM 152171 draft genome.</title>
        <authorList>
            <person name="Yang Z."/>
        </authorList>
    </citation>
    <scope>NUCLEOTIDE SEQUENCE [LARGE SCALE GENOMIC DNA]</scope>
    <source>
        <strain evidence="4 5">YIM 152171</strain>
    </source>
</reference>
<proteinExistence type="inferred from homology"/>
<keyword evidence="5" id="KW-1185">Reference proteome</keyword>
<comment type="caution">
    <text evidence="4">The sequence shown here is derived from an EMBL/GenBank/DDBJ whole genome shotgun (WGS) entry which is preliminary data.</text>
</comment>
<accession>A0AAP3XR89</accession>
<dbReference type="EMBL" id="JARGEQ010000084">
    <property type="protein sequence ID" value="MDF1586471.1"/>
    <property type="molecule type" value="Genomic_DNA"/>
</dbReference>
<dbReference type="AlphaFoldDB" id="A0AAP3XR89"/>
<dbReference type="InterPro" id="IPR008863">
    <property type="entry name" value="Toxic_anion-R_TelA"/>
</dbReference>
<dbReference type="PANTHER" id="PTHR38432">
    <property type="entry name" value="TELA-LIKE PROTEIN SAOUHSC_01408"/>
    <property type="match status" value="1"/>
</dbReference>
<feature type="compositionally biased region" description="Low complexity" evidence="3">
    <location>
        <begin position="360"/>
        <end position="381"/>
    </location>
</feature>
<dbReference type="Pfam" id="PF05816">
    <property type="entry name" value="TelA"/>
    <property type="match status" value="1"/>
</dbReference>
<feature type="region of interest" description="Disordered" evidence="3">
    <location>
        <begin position="356"/>
        <end position="381"/>
    </location>
</feature>
<dbReference type="PIRSF" id="PIRSF026508">
    <property type="entry name" value="TelA"/>
    <property type="match status" value="1"/>
</dbReference>
<protein>
    <submittedName>
        <fullName evidence="4">Toxic anion resistance protein</fullName>
    </submittedName>
</protein>
<name>A0AAP3XR89_9PROT</name>
<organism evidence="4 5">
    <name type="scientific">Marinimicrococcus flavescens</name>
    <dbReference type="NCBI Taxonomy" id="3031815"/>
    <lineage>
        <taxon>Bacteria</taxon>
        <taxon>Pseudomonadati</taxon>
        <taxon>Pseudomonadota</taxon>
        <taxon>Alphaproteobacteria</taxon>
        <taxon>Geminicoccales</taxon>
        <taxon>Geminicoccaceae</taxon>
        <taxon>Marinimicrococcus</taxon>
    </lineage>
</organism>
<dbReference type="Proteomes" id="UP001301140">
    <property type="component" value="Unassembled WGS sequence"/>
</dbReference>
<evidence type="ECO:0000256" key="1">
    <source>
        <dbReference type="ARBA" id="ARBA00005541"/>
    </source>
</evidence>
<sequence length="381" mass="41879">MASGQDAGGKLVPDLVRDLDLPVSPEVGKRVSAAMAELDLTDSGSILFFGARAQQQLTAVADQMLEKVRAKDVGPAGDLLGTMVQRLRDLDVPDATPGKRPGFLQRLFGVKSEIEKFLDRYDDVKGQIDGISDDLERHKTRLLTDIAYLDKLYEANLDYFHTLEVYVAAGRAKLAELDGELLPALEAEVERRQTVLEAQKLRDLRAARDDLERRVHDLLLTRQVTMQSLPSIRLVQENDKSLVGKITSTIANTVPLWKQQLAQAVTIFRSGKAAQAVKAATDLTNELLRSNAENLRQVNRQVREETERGVFDIATVRKANEELIATIEDSLKIAEDGKRKRAEAERELEACEHELRRTLASASSRAGGAAPPAAPQGGSAA</sequence>
<evidence type="ECO:0000256" key="3">
    <source>
        <dbReference type="SAM" id="MobiDB-lite"/>
    </source>
</evidence>
<comment type="similarity">
    <text evidence="1 2">Belongs to the TelA family.</text>
</comment>
<evidence type="ECO:0000313" key="5">
    <source>
        <dbReference type="Proteomes" id="UP001301140"/>
    </source>
</evidence>
<gene>
    <name evidence="4" type="ORF">PZ740_08750</name>
</gene>